<evidence type="ECO:0000313" key="3">
    <source>
        <dbReference type="Proteomes" id="UP000199287"/>
    </source>
</evidence>
<evidence type="ECO:0000256" key="1">
    <source>
        <dbReference type="ARBA" id="ARBA00023121"/>
    </source>
</evidence>
<dbReference type="Gene3D" id="3.40.50.10170">
    <property type="match status" value="1"/>
</dbReference>
<dbReference type="RefSeq" id="WP_093368472.1">
    <property type="nucleotide sequence ID" value="NZ_FOQA01000001.1"/>
</dbReference>
<keyword evidence="1" id="KW-0446">Lipid-binding</keyword>
<dbReference type="InterPro" id="IPR003797">
    <property type="entry name" value="DegV"/>
</dbReference>
<dbReference type="OrthoDB" id="9780216at2"/>
<dbReference type="GO" id="GO:0008289">
    <property type="term" value="F:lipid binding"/>
    <property type="evidence" value="ECO:0007669"/>
    <property type="project" value="UniProtKB-KW"/>
</dbReference>
<dbReference type="PANTHER" id="PTHR33434">
    <property type="entry name" value="DEGV DOMAIN-CONTAINING PROTEIN DR_1986-RELATED"/>
    <property type="match status" value="1"/>
</dbReference>
<dbReference type="Proteomes" id="UP000199287">
    <property type="component" value="Unassembled WGS sequence"/>
</dbReference>
<keyword evidence="3" id="KW-1185">Reference proteome</keyword>
<dbReference type="PANTHER" id="PTHR33434:SF2">
    <property type="entry name" value="FATTY ACID-BINDING PROTEIN TM_1468"/>
    <property type="match status" value="1"/>
</dbReference>
<dbReference type="InterPro" id="IPR043168">
    <property type="entry name" value="DegV_C"/>
</dbReference>
<dbReference type="AlphaFoldDB" id="A0A1I3A5X4"/>
<dbReference type="STRING" id="69895.SAMN05192551_1018"/>
<accession>A0A1I3A5X4</accession>
<evidence type="ECO:0000313" key="2">
    <source>
        <dbReference type="EMBL" id="SFH45320.1"/>
    </source>
</evidence>
<name>A0A1I3A5X4_9FIRM</name>
<dbReference type="InterPro" id="IPR050270">
    <property type="entry name" value="DegV_domain_contain"/>
</dbReference>
<dbReference type="Gene3D" id="3.30.1180.10">
    <property type="match status" value="1"/>
</dbReference>
<proteinExistence type="predicted"/>
<organism evidence="2 3">
    <name type="scientific">Tindallia magadiensis</name>
    <dbReference type="NCBI Taxonomy" id="69895"/>
    <lineage>
        <taxon>Bacteria</taxon>
        <taxon>Bacillati</taxon>
        <taxon>Bacillota</taxon>
        <taxon>Clostridia</taxon>
        <taxon>Peptostreptococcales</taxon>
        <taxon>Tindalliaceae</taxon>
        <taxon>Tindallia</taxon>
    </lineage>
</organism>
<dbReference type="NCBIfam" id="TIGR00762">
    <property type="entry name" value="DegV"/>
    <property type="match status" value="1"/>
</dbReference>
<gene>
    <name evidence="2" type="ORF">SAMN05192551_1018</name>
</gene>
<dbReference type="EMBL" id="FOQA01000001">
    <property type="protein sequence ID" value="SFH45320.1"/>
    <property type="molecule type" value="Genomic_DNA"/>
</dbReference>
<dbReference type="PROSITE" id="PS51482">
    <property type="entry name" value="DEGV"/>
    <property type="match status" value="1"/>
</dbReference>
<protein>
    <submittedName>
        <fullName evidence="2">EDD domain protein, DegV family</fullName>
    </submittedName>
</protein>
<reference evidence="3" key="1">
    <citation type="submission" date="2016-10" db="EMBL/GenBank/DDBJ databases">
        <authorList>
            <person name="Varghese N."/>
            <person name="Submissions S."/>
        </authorList>
    </citation>
    <scope>NUCLEOTIDE SEQUENCE [LARGE SCALE GENOMIC DNA]</scope>
    <source>
        <strain evidence="3">Z-7934</strain>
    </source>
</reference>
<dbReference type="Pfam" id="PF02645">
    <property type="entry name" value="DegV"/>
    <property type="match status" value="1"/>
</dbReference>
<sequence>MKIITDSSSDLPKDLKDTNDIVVIPLRIEIDGNEYIDGIDLSHNDFYKKMEKSKYLPKTSQPSTGNFLNVYQKFIDADEEIISIHMSSKISGTYEGAMIAAKEISSNIHVFDSKLGTMGTGLVAVKAAELAQKGFSCKKIISILEEYCIKVNVVGYLDSLKNAVKGGRVNSSKRIITELMNIKPITKMVNGQVEILHYARGKQKTHQYILDIINDSICLYDSIKLVIVHCDAHRDAIHLKNMITEQTGIEDIMITSMGPINSTHVGIGGISICYAPI</sequence>
<dbReference type="SUPFAM" id="SSF82549">
    <property type="entry name" value="DAK1/DegV-like"/>
    <property type="match status" value="1"/>
</dbReference>